<dbReference type="InterPro" id="IPR037069">
    <property type="entry name" value="AcylCoA_DH/ox_N_sf"/>
</dbReference>
<dbReference type="GO" id="GO:0050660">
    <property type="term" value="F:flavin adenine dinucleotide binding"/>
    <property type="evidence" value="ECO:0007669"/>
    <property type="project" value="InterPro"/>
</dbReference>
<dbReference type="InterPro" id="IPR009075">
    <property type="entry name" value="AcylCo_DH/oxidase_C"/>
</dbReference>
<dbReference type="AlphaFoldDB" id="E3J9K1"/>
<dbReference type="InterPro" id="IPR013786">
    <property type="entry name" value="AcylCoA_DH/ox_N"/>
</dbReference>
<evidence type="ECO:0000256" key="3">
    <source>
        <dbReference type="ARBA" id="ARBA00022630"/>
    </source>
</evidence>
<dbReference type="InterPro" id="IPR009100">
    <property type="entry name" value="AcylCoA_DH/oxidase_NM_dom_sf"/>
</dbReference>
<dbReference type="Gene3D" id="1.10.540.10">
    <property type="entry name" value="Acyl-CoA dehydrogenase/oxidase, N-terminal domain"/>
    <property type="match status" value="1"/>
</dbReference>
<comment type="cofactor">
    <cofactor evidence="1">
        <name>FAD</name>
        <dbReference type="ChEBI" id="CHEBI:57692"/>
    </cofactor>
</comment>
<reference evidence="8 9" key="1">
    <citation type="submission" date="2010-10" db="EMBL/GenBank/DDBJ databases">
        <title>Complete sequence of Frankia sp. EuI1c.</title>
        <authorList>
            <consortium name="US DOE Joint Genome Institute"/>
            <person name="Lucas S."/>
            <person name="Copeland A."/>
            <person name="Lapidus A."/>
            <person name="Cheng J.-F."/>
            <person name="Bruce D."/>
            <person name="Goodwin L."/>
            <person name="Pitluck S."/>
            <person name="Chertkov O."/>
            <person name="Detter J.C."/>
            <person name="Han C."/>
            <person name="Tapia R."/>
            <person name="Land M."/>
            <person name="Hauser L."/>
            <person name="Jeffries C."/>
            <person name="Kyrpides N."/>
            <person name="Ivanova N."/>
            <person name="Mikhailova N."/>
            <person name="Beauchemin N."/>
            <person name="Sen A."/>
            <person name="Sur S.A."/>
            <person name="Gtari M."/>
            <person name="Wall L."/>
            <person name="Tisa L."/>
            <person name="Woyke T."/>
        </authorList>
    </citation>
    <scope>NUCLEOTIDE SEQUENCE [LARGE SCALE GENOMIC DNA]</scope>
    <source>
        <strain evidence="9">DSM 45817 / CECT 9037 / EuI1c</strain>
    </source>
</reference>
<dbReference type="Gene3D" id="2.40.110.10">
    <property type="entry name" value="Butyryl-CoA Dehydrogenase, subunit A, domain 2"/>
    <property type="match status" value="1"/>
</dbReference>
<gene>
    <name evidence="8" type="ordered locus">FraEuI1c_5377</name>
</gene>
<dbReference type="SUPFAM" id="SSF56645">
    <property type="entry name" value="Acyl-CoA dehydrogenase NM domain-like"/>
    <property type="match status" value="1"/>
</dbReference>
<dbReference type="CDD" id="cd00567">
    <property type="entry name" value="ACAD"/>
    <property type="match status" value="1"/>
</dbReference>
<evidence type="ECO:0000259" key="7">
    <source>
        <dbReference type="Pfam" id="PF02771"/>
    </source>
</evidence>
<evidence type="ECO:0000256" key="2">
    <source>
        <dbReference type="ARBA" id="ARBA00009347"/>
    </source>
</evidence>
<keyword evidence="5" id="KW-0560">Oxidoreductase</keyword>
<dbReference type="HOGENOM" id="CLU_018204_5_2_11"/>
<evidence type="ECO:0000256" key="1">
    <source>
        <dbReference type="ARBA" id="ARBA00001974"/>
    </source>
</evidence>
<dbReference type="Gene3D" id="1.20.140.10">
    <property type="entry name" value="Butyryl-CoA Dehydrogenase, subunit A, domain 3"/>
    <property type="match status" value="1"/>
</dbReference>
<feature type="domain" description="Acyl-CoA dehydrogenase/oxidase N-terminal" evidence="7">
    <location>
        <begin position="6"/>
        <end position="100"/>
    </location>
</feature>
<evidence type="ECO:0000256" key="4">
    <source>
        <dbReference type="ARBA" id="ARBA00022827"/>
    </source>
</evidence>
<keyword evidence="3" id="KW-0285">Flavoprotein</keyword>
<dbReference type="EMBL" id="CP002299">
    <property type="protein sequence ID" value="ADP83365.1"/>
    <property type="molecule type" value="Genomic_DNA"/>
</dbReference>
<keyword evidence="9" id="KW-1185">Reference proteome</keyword>
<evidence type="ECO:0000256" key="5">
    <source>
        <dbReference type="ARBA" id="ARBA00023002"/>
    </source>
</evidence>
<keyword evidence="4" id="KW-0274">FAD</keyword>
<evidence type="ECO:0000313" key="8">
    <source>
        <dbReference type="EMBL" id="ADP83365.1"/>
    </source>
</evidence>
<dbReference type="PANTHER" id="PTHR43884:SF20">
    <property type="entry name" value="ACYL-COA DEHYDROGENASE FADE28"/>
    <property type="match status" value="1"/>
</dbReference>
<dbReference type="eggNOG" id="COG1960">
    <property type="taxonomic scope" value="Bacteria"/>
</dbReference>
<sequence length="390" mass="41127">MLLELTPDQEVFREATARFLADRVPPEEIRRLRDDPAGFTPDYWRAGAELGWTSPLVAEEHGGGSISGAGRTDLTILAHEFGACAAPGPLAAANVVMSALSGALALEGSGGEAHLAVLESLLSGGSFATCALGEPGLTLGVPDQVRVQVRADGGDVVLDGLARPVESAAQASHILVTAKVAGSETGFAQVLVPTATPGVTVAPLRTVDLTRRFSVVTFDGVRLPAEAVVGSLGDAAEQIERQFQVAAILACAESVGAMQTSFDTTVRWAFERYSFGRPLASYQELKHRFADMKMWLEASHAICDKAAAAVDAGAPEAAELVTAAKAYIGECSTDLLQDCVQIHGGIGVTFEHDLHFYLRRVTVNRTLFGTPATHRARLAGIFEHLKEQAA</sequence>
<organism evidence="8 9">
    <name type="scientific">Pseudofrankia inefficax (strain DSM 45817 / CECT 9037 / DDB 130130 / EuI1c)</name>
    <name type="common">Frankia inefficax</name>
    <dbReference type="NCBI Taxonomy" id="298654"/>
    <lineage>
        <taxon>Bacteria</taxon>
        <taxon>Bacillati</taxon>
        <taxon>Actinomycetota</taxon>
        <taxon>Actinomycetes</taxon>
        <taxon>Frankiales</taxon>
        <taxon>Frankiaceae</taxon>
        <taxon>Pseudofrankia</taxon>
    </lineage>
</organism>
<dbReference type="OrthoDB" id="8677713at2"/>
<accession>E3J9K1</accession>
<dbReference type="SUPFAM" id="SSF47203">
    <property type="entry name" value="Acyl-CoA dehydrogenase C-terminal domain-like"/>
    <property type="match status" value="1"/>
</dbReference>
<dbReference type="GO" id="GO:0003995">
    <property type="term" value="F:acyl-CoA dehydrogenase activity"/>
    <property type="evidence" value="ECO:0007669"/>
    <property type="project" value="TreeGrafter"/>
</dbReference>
<dbReference type="InParanoid" id="E3J9K1"/>
<dbReference type="Pfam" id="PF02771">
    <property type="entry name" value="Acyl-CoA_dh_N"/>
    <property type="match status" value="1"/>
</dbReference>
<dbReference type="STRING" id="298654.FraEuI1c_5377"/>
<dbReference type="PANTHER" id="PTHR43884">
    <property type="entry name" value="ACYL-COA DEHYDROGENASE"/>
    <property type="match status" value="1"/>
</dbReference>
<comment type="similarity">
    <text evidence="2">Belongs to the acyl-CoA dehydrogenase family.</text>
</comment>
<dbReference type="InterPro" id="IPR036250">
    <property type="entry name" value="AcylCo_DH-like_C"/>
</dbReference>
<proteinExistence type="inferred from homology"/>
<name>E3J9K1_PSEI1</name>
<protein>
    <submittedName>
        <fullName evidence="8">Acyl-CoA dehydrogenase domain-containing protein</fullName>
    </submittedName>
</protein>
<evidence type="ECO:0000259" key="6">
    <source>
        <dbReference type="Pfam" id="PF00441"/>
    </source>
</evidence>
<feature type="domain" description="Acyl-CoA dehydrogenase/oxidase C-terminal" evidence="6">
    <location>
        <begin position="238"/>
        <end position="379"/>
    </location>
</feature>
<dbReference type="RefSeq" id="WP_013426483.1">
    <property type="nucleotide sequence ID" value="NC_014666.1"/>
</dbReference>
<dbReference type="KEGG" id="fri:FraEuI1c_5377"/>
<evidence type="ECO:0000313" key="9">
    <source>
        <dbReference type="Proteomes" id="UP000002484"/>
    </source>
</evidence>
<dbReference type="InterPro" id="IPR046373">
    <property type="entry name" value="Acyl-CoA_Oxase/DH_mid-dom_sf"/>
</dbReference>
<dbReference type="Pfam" id="PF00441">
    <property type="entry name" value="Acyl-CoA_dh_1"/>
    <property type="match status" value="1"/>
</dbReference>
<dbReference type="Proteomes" id="UP000002484">
    <property type="component" value="Chromosome"/>
</dbReference>